<dbReference type="Gene3D" id="3.30.70.330">
    <property type="match status" value="2"/>
</dbReference>
<dbReference type="PROSITE" id="PS50102">
    <property type="entry name" value="RRM"/>
    <property type="match status" value="1"/>
</dbReference>
<feature type="domain" description="RRM" evidence="5">
    <location>
        <begin position="272"/>
        <end position="363"/>
    </location>
</feature>
<keyword evidence="7" id="KW-1185">Reference proteome</keyword>
<dbReference type="GO" id="GO:0003723">
    <property type="term" value="F:RNA binding"/>
    <property type="evidence" value="ECO:0007669"/>
    <property type="project" value="UniProtKB-UniRule"/>
</dbReference>
<feature type="compositionally biased region" description="Polar residues" evidence="4">
    <location>
        <begin position="467"/>
        <end position="479"/>
    </location>
</feature>
<sequence>MSSAKDQRMAAYANPIRGHGMGSFARGGTFLPSGPHPGYHGGDAHMSTLANGMGAMNLHHVASFPSAGRPNGNVAQNSFDATGGHNQQVFMGLQNLQPGQHYYLPGANQGPSNMHHSPSMYSPYVPNAYPPGMGMMPDNSPIGRSWPSGVSSSDVPNLLTPRRESLSSNEAEYPGTPLTGYGMYTNPQVMDRSPSGVFTASATPSPNQMQQPYGIGAPISKAVVTTNPPSSVCPVHIQIKLQQDPPIPSAIPAPNSPNKPLDRSLENKNGETNVYIRGLQPETKDEDLFQWGKRFGDIQSSKSIIDMKTDKCKGFGFIKYYNFEDAEQCIRGFHHLGYEELGLVFAPFKVCSSRILRDQNGNGRGVGFARFETRDICEQVIRQFNNQPISRPGQGGEEHLIQIRYSDTHEQKILKQQTAAGRQFRAQEYEVGVAQARGALSDSRFFPNAQRNEFETFLQNSAYTHPSVSGATTPSSKTIPSAHAPGMTGMAMWSNGRSHTSVPGIAINGMAAPTTMPQSPTGSVISCAQVSGEAVRISRSGPTTPTKGERTQGKAASEHE</sequence>
<feature type="compositionally biased region" description="Basic and acidic residues" evidence="4">
    <location>
        <begin position="547"/>
        <end position="560"/>
    </location>
</feature>
<dbReference type="EMBL" id="ML996577">
    <property type="protein sequence ID" value="KAF2755323.1"/>
    <property type="molecule type" value="Genomic_DNA"/>
</dbReference>
<evidence type="ECO:0000259" key="5">
    <source>
        <dbReference type="PROSITE" id="PS50102"/>
    </source>
</evidence>
<evidence type="ECO:0000313" key="7">
    <source>
        <dbReference type="Proteomes" id="UP000799437"/>
    </source>
</evidence>
<accession>A0A6A6VYH4</accession>
<evidence type="ECO:0000256" key="2">
    <source>
        <dbReference type="ARBA" id="ARBA00022884"/>
    </source>
</evidence>
<dbReference type="AlphaFoldDB" id="A0A6A6VYH4"/>
<name>A0A6A6VYH4_9PEZI</name>
<evidence type="ECO:0000256" key="1">
    <source>
        <dbReference type="ARBA" id="ARBA00022737"/>
    </source>
</evidence>
<keyword evidence="1" id="KW-0677">Repeat</keyword>
<keyword evidence="2 3" id="KW-0694">RNA-binding</keyword>
<evidence type="ECO:0000256" key="4">
    <source>
        <dbReference type="SAM" id="MobiDB-lite"/>
    </source>
</evidence>
<proteinExistence type="predicted"/>
<dbReference type="InterPro" id="IPR035979">
    <property type="entry name" value="RBD_domain_sf"/>
</dbReference>
<dbReference type="GeneID" id="54486726"/>
<dbReference type="OrthoDB" id="271725at2759"/>
<protein>
    <recommendedName>
        <fullName evidence="5">RRM domain-containing protein</fullName>
    </recommendedName>
</protein>
<dbReference type="Proteomes" id="UP000799437">
    <property type="component" value="Unassembled WGS sequence"/>
</dbReference>
<dbReference type="InterPro" id="IPR012677">
    <property type="entry name" value="Nucleotide-bd_a/b_plait_sf"/>
</dbReference>
<organism evidence="6 7">
    <name type="scientific">Pseudovirgaria hyperparasitica</name>
    <dbReference type="NCBI Taxonomy" id="470096"/>
    <lineage>
        <taxon>Eukaryota</taxon>
        <taxon>Fungi</taxon>
        <taxon>Dikarya</taxon>
        <taxon>Ascomycota</taxon>
        <taxon>Pezizomycotina</taxon>
        <taxon>Dothideomycetes</taxon>
        <taxon>Dothideomycetes incertae sedis</taxon>
        <taxon>Acrospermales</taxon>
        <taxon>Acrospermaceae</taxon>
        <taxon>Pseudovirgaria</taxon>
    </lineage>
</organism>
<evidence type="ECO:0000313" key="6">
    <source>
        <dbReference type="EMBL" id="KAF2755323.1"/>
    </source>
</evidence>
<dbReference type="SUPFAM" id="SSF54928">
    <property type="entry name" value="RNA-binding domain, RBD"/>
    <property type="match status" value="1"/>
</dbReference>
<evidence type="ECO:0000256" key="3">
    <source>
        <dbReference type="PROSITE-ProRule" id="PRU00176"/>
    </source>
</evidence>
<gene>
    <name evidence="6" type="ORF">EJ05DRAFT_488108</name>
</gene>
<dbReference type="InterPro" id="IPR000504">
    <property type="entry name" value="RRM_dom"/>
</dbReference>
<dbReference type="PANTHER" id="PTHR24012">
    <property type="entry name" value="RNA BINDING PROTEIN"/>
    <property type="match status" value="1"/>
</dbReference>
<reference evidence="6" key="1">
    <citation type="journal article" date="2020" name="Stud. Mycol.">
        <title>101 Dothideomycetes genomes: a test case for predicting lifestyles and emergence of pathogens.</title>
        <authorList>
            <person name="Haridas S."/>
            <person name="Albert R."/>
            <person name="Binder M."/>
            <person name="Bloem J."/>
            <person name="Labutti K."/>
            <person name="Salamov A."/>
            <person name="Andreopoulos B."/>
            <person name="Baker S."/>
            <person name="Barry K."/>
            <person name="Bills G."/>
            <person name="Bluhm B."/>
            <person name="Cannon C."/>
            <person name="Castanera R."/>
            <person name="Culley D."/>
            <person name="Daum C."/>
            <person name="Ezra D."/>
            <person name="Gonzalez J."/>
            <person name="Henrissat B."/>
            <person name="Kuo A."/>
            <person name="Liang C."/>
            <person name="Lipzen A."/>
            <person name="Lutzoni F."/>
            <person name="Magnuson J."/>
            <person name="Mondo S."/>
            <person name="Nolan M."/>
            <person name="Ohm R."/>
            <person name="Pangilinan J."/>
            <person name="Park H.-J."/>
            <person name="Ramirez L."/>
            <person name="Alfaro M."/>
            <person name="Sun H."/>
            <person name="Tritt A."/>
            <person name="Yoshinaga Y."/>
            <person name="Zwiers L.-H."/>
            <person name="Turgeon B."/>
            <person name="Goodwin S."/>
            <person name="Spatafora J."/>
            <person name="Crous P."/>
            <person name="Grigoriev I."/>
        </authorList>
    </citation>
    <scope>NUCLEOTIDE SEQUENCE</scope>
    <source>
        <strain evidence="6">CBS 121739</strain>
    </source>
</reference>
<dbReference type="RefSeq" id="XP_033597774.1">
    <property type="nucleotide sequence ID" value="XM_033745672.1"/>
</dbReference>
<dbReference type="SMART" id="SM00360">
    <property type="entry name" value="RRM"/>
    <property type="match status" value="1"/>
</dbReference>
<feature type="region of interest" description="Disordered" evidence="4">
    <location>
        <begin position="467"/>
        <end position="560"/>
    </location>
</feature>
<feature type="compositionally biased region" description="Polar residues" evidence="4">
    <location>
        <begin position="515"/>
        <end position="529"/>
    </location>
</feature>
<dbReference type="Pfam" id="PF00076">
    <property type="entry name" value="RRM_1"/>
    <property type="match status" value="1"/>
</dbReference>